<evidence type="ECO:0000313" key="3">
    <source>
        <dbReference type="Proteomes" id="UP000740329"/>
    </source>
</evidence>
<gene>
    <name evidence="2" type="ORF">J3E07_001359</name>
</gene>
<keyword evidence="1" id="KW-1133">Transmembrane helix</keyword>
<evidence type="ECO:0000256" key="1">
    <source>
        <dbReference type="SAM" id="Phobius"/>
    </source>
</evidence>
<comment type="caution">
    <text evidence="2">The sequence shown here is derived from an EMBL/GenBank/DDBJ whole genome shotgun (WGS) entry which is preliminary data.</text>
</comment>
<dbReference type="AlphaFoldDB" id="A0A8J7RPK8"/>
<protein>
    <submittedName>
        <fullName evidence="2">Uncharacterized protein</fullName>
    </submittedName>
</protein>
<feature type="transmembrane region" description="Helical" evidence="1">
    <location>
        <begin position="20"/>
        <end position="43"/>
    </location>
</feature>
<organism evidence="2 3">
    <name type="scientific">Methanococcus voltae</name>
    <dbReference type="NCBI Taxonomy" id="2188"/>
    <lineage>
        <taxon>Archaea</taxon>
        <taxon>Methanobacteriati</taxon>
        <taxon>Methanobacteriota</taxon>
        <taxon>Methanomada group</taxon>
        <taxon>Methanococci</taxon>
        <taxon>Methanococcales</taxon>
        <taxon>Methanococcaceae</taxon>
        <taxon>Methanococcus</taxon>
    </lineage>
</organism>
<keyword evidence="1" id="KW-0472">Membrane</keyword>
<name>A0A8J7RPK8_METVO</name>
<dbReference type="EMBL" id="JAGGMV010000004">
    <property type="protein sequence ID" value="MBP2201919.1"/>
    <property type="molecule type" value="Genomic_DNA"/>
</dbReference>
<sequence length="44" mass="5173">MLKNMVKKSFEALLIQIMRYYGISILLTPLLKFFIDLLIDILLS</sequence>
<dbReference type="RefSeq" id="WP_259051320.1">
    <property type="nucleotide sequence ID" value="NZ_JAGGMU010000004.1"/>
</dbReference>
<proteinExistence type="predicted"/>
<dbReference type="Proteomes" id="UP000740329">
    <property type="component" value="Unassembled WGS sequence"/>
</dbReference>
<keyword evidence="1" id="KW-0812">Transmembrane</keyword>
<reference evidence="2" key="1">
    <citation type="submission" date="2021-03" db="EMBL/GenBank/DDBJ databases">
        <title>Genomic Encyclopedia of Type Strains, Phase IV (KMG-V): Genome sequencing to study the core and pangenomes of soil and plant-associated prokaryotes.</title>
        <authorList>
            <person name="Whitman W."/>
        </authorList>
    </citation>
    <scope>NUCLEOTIDE SEQUENCE</scope>
    <source>
        <strain evidence="2">C4</strain>
    </source>
</reference>
<evidence type="ECO:0000313" key="2">
    <source>
        <dbReference type="EMBL" id="MBP2201919.1"/>
    </source>
</evidence>
<accession>A0A8J7RPK8</accession>